<evidence type="ECO:0000313" key="2">
    <source>
        <dbReference type="EMBL" id="KAJ1171685.1"/>
    </source>
</evidence>
<evidence type="ECO:0000313" key="3">
    <source>
        <dbReference type="Proteomes" id="UP001066276"/>
    </source>
</evidence>
<evidence type="ECO:0000256" key="1">
    <source>
        <dbReference type="SAM" id="MobiDB-lite"/>
    </source>
</evidence>
<comment type="caution">
    <text evidence="2">The sequence shown here is derived from an EMBL/GenBank/DDBJ whole genome shotgun (WGS) entry which is preliminary data.</text>
</comment>
<sequence length="121" mass="13335">MTTFSWRPAASVRPSGTSSMESQGCRAYGWSGAGAGLGRVHPLQQQCFGMLMERPFSPAHTGEQTWACPPARRLAPEQETDARLTTMQTTVADHILDKVDRTACIEKLERGQLTLQDKIDD</sequence>
<protein>
    <submittedName>
        <fullName evidence="2">Uncharacterized protein</fullName>
    </submittedName>
</protein>
<proteinExistence type="predicted"/>
<keyword evidence="3" id="KW-1185">Reference proteome</keyword>
<name>A0AAV7T4Z4_PLEWA</name>
<dbReference type="EMBL" id="JANPWB010000007">
    <property type="protein sequence ID" value="KAJ1171685.1"/>
    <property type="molecule type" value="Genomic_DNA"/>
</dbReference>
<organism evidence="2 3">
    <name type="scientific">Pleurodeles waltl</name>
    <name type="common">Iberian ribbed newt</name>
    <dbReference type="NCBI Taxonomy" id="8319"/>
    <lineage>
        <taxon>Eukaryota</taxon>
        <taxon>Metazoa</taxon>
        <taxon>Chordata</taxon>
        <taxon>Craniata</taxon>
        <taxon>Vertebrata</taxon>
        <taxon>Euteleostomi</taxon>
        <taxon>Amphibia</taxon>
        <taxon>Batrachia</taxon>
        <taxon>Caudata</taxon>
        <taxon>Salamandroidea</taxon>
        <taxon>Salamandridae</taxon>
        <taxon>Pleurodelinae</taxon>
        <taxon>Pleurodeles</taxon>
    </lineage>
</organism>
<dbReference type="AlphaFoldDB" id="A0AAV7T4Z4"/>
<feature type="region of interest" description="Disordered" evidence="1">
    <location>
        <begin position="1"/>
        <end position="24"/>
    </location>
</feature>
<dbReference type="Proteomes" id="UP001066276">
    <property type="component" value="Chromosome 4_1"/>
</dbReference>
<reference evidence="2" key="1">
    <citation type="journal article" date="2022" name="bioRxiv">
        <title>Sequencing and chromosome-scale assembly of the giantPleurodeles waltlgenome.</title>
        <authorList>
            <person name="Brown T."/>
            <person name="Elewa A."/>
            <person name="Iarovenko S."/>
            <person name="Subramanian E."/>
            <person name="Araus A.J."/>
            <person name="Petzold A."/>
            <person name="Susuki M."/>
            <person name="Suzuki K.-i.T."/>
            <person name="Hayashi T."/>
            <person name="Toyoda A."/>
            <person name="Oliveira C."/>
            <person name="Osipova E."/>
            <person name="Leigh N.D."/>
            <person name="Simon A."/>
            <person name="Yun M.H."/>
        </authorList>
    </citation>
    <scope>NUCLEOTIDE SEQUENCE</scope>
    <source>
        <strain evidence="2">20211129_DDA</strain>
        <tissue evidence="2">Liver</tissue>
    </source>
</reference>
<gene>
    <name evidence="2" type="ORF">NDU88_003543</name>
</gene>
<accession>A0AAV7T4Z4</accession>